<dbReference type="PANTHER" id="PTHR10110:SF86">
    <property type="entry name" value="SODIUM_HYDROGEN EXCHANGER 7"/>
    <property type="match status" value="1"/>
</dbReference>
<feature type="transmembrane region" description="Helical" evidence="10">
    <location>
        <begin position="6"/>
        <end position="26"/>
    </location>
</feature>
<evidence type="ECO:0000313" key="13">
    <source>
        <dbReference type="Proteomes" id="UP000050961"/>
    </source>
</evidence>
<dbReference type="PATRIC" id="fig|1423806.3.peg.1023"/>
<dbReference type="GO" id="GO:0098719">
    <property type="term" value="P:sodium ion import across plasma membrane"/>
    <property type="evidence" value="ECO:0007669"/>
    <property type="project" value="TreeGrafter"/>
</dbReference>
<reference evidence="12 13" key="1">
    <citation type="journal article" date="2015" name="Genome Announc.">
        <title>Expanding the biotechnology potential of lactobacilli through comparative genomics of 213 strains and associated genera.</title>
        <authorList>
            <person name="Sun Z."/>
            <person name="Harris H.M."/>
            <person name="McCann A."/>
            <person name="Guo C."/>
            <person name="Argimon S."/>
            <person name="Zhang W."/>
            <person name="Yang X."/>
            <person name="Jeffery I.B."/>
            <person name="Cooney J.C."/>
            <person name="Kagawa T.F."/>
            <person name="Liu W."/>
            <person name="Song Y."/>
            <person name="Salvetti E."/>
            <person name="Wrobel A."/>
            <person name="Rasinkangas P."/>
            <person name="Parkhill J."/>
            <person name="Rea M.C."/>
            <person name="O'Sullivan O."/>
            <person name="Ritari J."/>
            <person name="Douillard F.P."/>
            <person name="Paul Ross R."/>
            <person name="Yang R."/>
            <person name="Briner A.E."/>
            <person name="Felis G.E."/>
            <person name="de Vos W.M."/>
            <person name="Barrangou R."/>
            <person name="Klaenhammer T.R."/>
            <person name="Caufield P.W."/>
            <person name="Cui Y."/>
            <person name="Zhang H."/>
            <person name="O'Toole P.W."/>
        </authorList>
    </citation>
    <scope>NUCLEOTIDE SEQUENCE [LARGE SCALE GENOMIC DNA]</scope>
    <source>
        <strain evidence="12 13">DSM 21376</strain>
    </source>
</reference>
<evidence type="ECO:0000313" key="12">
    <source>
        <dbReference type="EMBL" id="KRN06386.1"/>
    </source>
</evidence>
<evidence type="ECO:0000256" key="6">
    <source>
        <dbReference type="ARBA" id="ARBA00023053"/>
    </source>
</evidence>
<feature type="domain" description="Cation/H+ exchanger transmembrane" evidence="11">
    <location>
        <begin position="18"/>
        <end position="416"/>
    </location>
</feature>
<evidence type="ECO:0000256" key="10">
    <source>
        <dbReference type="SAM" id="Phobius"/>
    </source>
</evidence>
<keyword evidence="8 10" id="KW-0472">Membrane</keyword>
<accession>A0A0R2DQQ0</accession>
<feature type="transmembrane region" description="Helical" evidence="10">
    <location>
        <begin position="279"/>
        <end position="297"/>
    </location>
</feature>
<dbReference type="Pfam" id="PF00999">
    <property type="entry name" value="Na_H_Exchanger"/>
    <property type="match status" value="1"/>
</dbReference>
<feature type="transmembrane region" description="Helical" evidence="10">
    <location>
        <begin position="188"/>
        <end position="213"/>
    </location>
</feature>
<dbReference type="Proteomes" id="UP000050961">
    <property type="component" value="Unassembled WGS sequence"/>
</dbReference>
<dbReference type="PANTHER" id="PTHR10110">
    <property type="entry name" value="SODIUM/HYDROGEN EXCHANGER"/>
    <property type="match status" value="1"/>
</dbReference>
<evidence type="ECO:0000256" key="5">
    <source>
        <dbReference type="ARBA" id="ARBA00022989"/>
    </source>
</evidence>
<dbReference type="GO" id="GO:0051453">
    <property type="term" value="P:regulation of intracellular pH"/>
    <property type="evidence" value="ECO:0007669"/>
    <property type="project" value="TreeGrafter"/>
</dbReference>
<dbReference type="EMBL" id="AYZF01000011">
    <property type="protein sequence ID" value="KRN06386.1"/>
    <property type="molecule type" value="Genomic_DNA"/>
</dbReference>
<comment type="caution">
    <text evidence="12">The sequence shown here is derived from an EMBL/GenBank/DDBJ whole genome shotgun (WGS) entry which is preliminary data.</text>
</comment>
<feature type="transmembrane region" description="Helical" evidence="10">
    <location>
        <begin position="357"/>
        <end position="381"/>
    </location>
</feature>
<evidence type="ECO:0000259" key="11">
    <source>
        <dbReference type="Pfam" id="PF00999"/>
    </source>
</evidence>
<dbReference type="Gene3D" id="6.10.140.1330">
    <property type="match status" value="1"/>
</dbReference>
<dbReference type="GO" id="GO:0015385">
    <property type="term" value="F:sodium:proton antiporter activity"/>
    <property type="evidence" value="ECO:0007669"/>
    <property type="project" value="InterPro"/>
</dbReference>
<evidence type="ECO:0000256" key="3">
    <source>
        <dbReference type="ARBA" id="ARBA00022475"/>
    </source>
</evidence>
<keyword evidence="13" id="KW-1185">Reference proteome</keyword>
<feature type="transmembrane region" description="Helical" evidence="10">
    <location>
        <begin position="317"/>
        <end position="337"/>
    </location>
</feature>
<feature type="transmembrane region" description="Helical" evidence="10">
    <location>
        <begin position="161"/>
        <end position="181"/>
    </location>
</feature>
<evidence type="ECO:0000256" key="9">
    <source>
        <dbReference type="ARBA" id="ARBA00023201"/>
    </source>
</evidence>
<evidence type="ECO:0000256" key="7">
    <source>
        <dbReference type="ARBA" id="ARBA00023065"/>
    </source>
</evidence>
<keyword evidence="6" id="KW-0915">Sodium</keyword>
<evidence type="ECO:0000256" key="8">
    <source>
        <dbReference type="ARBA" id="ARBA00023136"/>
    </source>
</evidence>
<keyword evidence="9" id="KW-0739">Sodium transport</keyword>
<organism evidence="12 13">
    <name type="scientific">Liquorilactobacillus sucicola DSM 21376 = JCM 15457</name>
    <dbReference type="NCBI Taxonomy" id="1423806"/>
    <lineage>
        <taxon>Bacteria</taxon>
        <taxon>Bacillati</taxon>
        <taxon>Bacillota</taxon>
        <taxon>Bacilli</taxon>
        <taxon>Lactobacillales</taxon>
        <taxon>Lactobacillaceae</taxon>
        <taxon>Liquorilactobacillus</taxon>
    </lineage>
</organism>
<evidence type="ECO:0000256" key="2">
    <source>
        <dbReference type="ARBA" id="ARBA00022448"/>
    </source>
</evidence>
<gene>
    <name evidence="12" type="ORF">FD15_GL001007</name>
</gene>
<dbReference type="InterPro" id="IPR018422">
    <property type="entry name" value="Cation/H_exchanger_CPA1"/>
</dbReference>
<keyword evidence="7" id="KW-0406">Ion transport</keyword>
<name>A0A0R2DQQ0_9LACO</name>
<keyword evidence="5 10" id="KW-1133">Transmembrane helix</keyword>
<sequence length="709" mass="79774">MGGGNWMSVVETVILLVALVLLSNLVNHYFKTIPVSLIQIVIGTSTAILFNLKIDLNSSWFLLLFIAPLLYNDGRKFPKDELWKLKGAIINNAIILVFITILAGGYLIYLVIPSLPLPVGFALAAILAPTDPVAVHSISKQVKLPDNILHLVSGESLINDASGLIGFKYALAVAVTGYFSVSQALGDFVYMSSVGLLAGMLLISVVIFIIEWLVVKGFNDVIFNTVLQVSVPFIVYLLTEKYLHASGVIAVVVAGVFFSSKRVSFNSVQPEINLVSERMWEIIVYLLNGTMFTILGVELPVATMGTIKNERISTFKAIFLVFVVWFILLAIRVIWTYCYQLFGHEKSIKSFRKRFKVAMLSGLSGVRGAITMAAALTIPLHTLSGDAFPERSLVLFISAGVIILSMVMAIITLPMIAGHTLELETRGGAVIMDESDDDEDEKPHMINLNQAKLYILKSAVRSLEEQRRMNNQLAVYHLILEYQYMIKSIENDERGEAEALAATTDEIELRKVALKGQMLELKRLFRTNQIHKKSYTKSKKNILSQLKNVDHIARVRQTWLFPTVGQSFRKAMRRISLWNGVRQDETYGVEMRFIERTLAKAAIKSLSEYLKDPNVNEKSFNREVIYHLIIGYRNIIEKQKSGDVLGKKEYQEQVRRLRFKSVSAQRLSLQYLVEQGYITHQVAIKLQQYINHEESLILRSSGLSNDVEE</sequence>
<dbReference type="InterPro" id="IPR006153">
    <property type="entry name" value="Cation/H_exchanger_TM"/>
</dbReference>
<dbReference type="AlphaFoldDB" id="A0A0R2DQQ0"/>
<dbReference type="GO" id="GO:0015386">
    <property type="term" value="F:potassium:proton antiporter activity"/>
    <property type="evidence" value="ECO:0007669"/>
    <property type="project" value="TreeGrafter"/>
</dbReference>
<feature type="transmembrane region" description="Helical" evidence="10">
    <location>
        <begin position="393"/>
        <end position="416"/>
    </location>
</feature>
<feature type="transmembrane region" description="Helical" evidence="10">
    <location>
        <begin position="56"/>
        <end position="72"/>
    </location>
</feature>
<keyword evidence="3" id="KW-1003">Cell membrane</keyword>
<keyword evidence="2" id="KW-0813">Transport</keyword>
<protein>
    <submittedName>
        <fullName evidence="12">NhaP-type Na+ H+ and K+ H+ antiporter</fullName>
    </submittedName>
</protein>
<feature type="transmembrane region" description="Helical" evidence="10">
    <location>
        <begin position="233"/>
        <end position="258"/>
    </location>
</feature>
<proteinExistence type="predicted"/>
<dbReference type="eggNOG" id="COG0025">
    <property type="taxonomic scope" value="Bacteria"/>
</dbReference>
<keyword evidence="4 10" id="KW-0812">Transmembrane</keyword>
<evidence type="ECO:0000256" key="4">
    <source>
        <dbReference type="ARBA" id="ARBA00022692"/>
    </source>
</evidence>
<evidence type="ECO:0000256" key="1">
    <source>
        <dbReference type="ARBA" id="ARBA00004651"/>
    </source>
</evidence>
<comment type="subcellular location">
    <subcellularLocation>
        <location evidence="1">Cell membrane</location>
        <topology evidence="1">Multi-pass membrane protein</topology>
    </subcellularLocation>
</comment>
<dbReference type="STRING" id="1423806.FD15_GL001007"/>
<feature type="transmembrane region" description="Helical" evidence="10">
    <location>
        <begin position="33"/>
        <end position="50"/>
    </location>
</feature>
<feature type="transmembrane region" description="Helical" evidence="10">
    <location>
        <begin position="93"/>
        <end position="112"/>
    </location>
</feature>
<dbReference type="GO" id="GO:0005886">
    <property type="term" value="C:plasma membrane"/>
    <property type="evidence" value="ECO:0007669"/>
    <property type="project" value="UniProtKB-SubCell"/>
</dbReference>